<dbReference type="EMBL" id="JH604639">
    <property type="protein sequence ID" value="EHY64631.1"/>
    <property type="molecule type" value="Genomic_DNA"/>
</dbReference>
<dbReference type="Proteomes" id="UP000005622">
    <property type="component" value="Unassembled WGS sequence"/>
</dbReference>
<feature type="compositionally biased region" description="Basic residues" evidence="1">
    <location>
        <begin position="360"/>
        <end position="374"/>
    </location>
</feature>
<evidence type="ECO:0000256" key="1">
    <source>
        <dbReference type="SAM" id="MobiDB-lite"/>
    </source>
</evidence>
<accession>H8ZF79</accession>
<dbReference type="HOGENOM" id="CLU_739855_0_0_1"/>
<dbReference type="AlphaFoldDB" id="H8ZF79"/>
<name>H8ZF79_NEMA1</name>
<sequence length="374" mass="43864">MSIISAKTEEMKKECSIDDAALKEKLHFILKIPEILRDLVLITPEILVKTKEEMEKIFGSDTSRVFCIIEYLYYLVNDNADKMNIAYMEVKALSVNEESICTCITMAVYRAVYNVFCSFYQCAPFTCVADVKSEEDNPEKKEARIKRIFQSYCPYIPKSGVFRLRGKRAIIRAQIKGYIQTVELPMPNQQENQMSEPEPDFRYFNSELNTEFLNIANNGHYHVQLVDNTRHTVKLIPIPMINPSFTKIHKDQTHSIWDIVEYIKSILRSTYPEKSSHFNVYPFKYDRIDKTWLLINKEKAEIPDEISLTTTIHKVNNCGYDVVFYYFEEDIDKTLFRARRFYVPHRFKNRESTKNSSISHRIHASKHRSGAIHS</sequence>
<gene>
    <name evidence="2" type="ORF">NERG_02250</name>
</gene>
<feature type="region of interest" description="Disordered" evidence="1">
    <location>
        <begin position="353"/>
        <end position="374"/>
    </location>
</feature>
<reference evidence="2" key="1">
    <citation type="submission" date="2011-03" db="EMBL/GenBank/DDBJ databases">
        <title>The Genome Sequence of Nematocida sp1 strain ERTm2.</title>
        <authorList>
            <consortium name="The Broad Institute Genome Sequencing Platform"/>
            <consortium name="The Broad Institute Genome Sequencing Center for Infectious Disease"/>
            <person name="Cuomo C."/>
            <person name="Troemel E."/>
            <person name="Young S.K."/>
            <person name="Zeng Q."/>
            <person name="Gargeya S."/>
            <person name="Fitzgerald M."/>
            <person name="Haas B."/>
            <person name="Abouelleil A."/>
            <person name="Alvarado L."/>
            <person name="Arachchi H.M."/>
            <person name="Berlin A."/>
            <person name="Brown A."/>
            <person name="Chapman S.B."/>
            <person name="Chen Z."/>
            <person name="Dunbar C."/>
            <person name="Freedman E."/>
            <person name="Gearin G."/>
            <person name="Gellesch M."/>
            <person name="Goldberg J."/>
            <person name="Griggs A."/>
            <person name="Gujja S."/>
            <person name="Heilman E.R."/>
            <person name="Heiman D."/>
            <person name="Howarth C."/>
            <person name="Larson L."/>
            <person name="Lui A."/>
            <person name="MacDonald P.J.P."/>
            <person name="Mehta T."/>
            <person name="Montmayeur A."/>
            <person name="Murphy C."/>
            <person name="Neiman D."/>
            <person name="Pearson M."/>
            <person name="Priest M."/>
            <person name="Roberts A."/>
            <person name="Saif S."/>
            <person name="Shea T."/>
            <person name="Shenoy N."/>
            <person name="Sisk P."/>
            <person name="Stolte C."/>
            <person name="Sykes S."/>
            <person name="White J."/>
            <person name="Yandava C."/>
            <person name="Wortman J."/>
            <person name="Nusbaum C."/>
            <person name="Birren B."/>
        </authorList>
    </citation>
    <scope>NUCLEOTIDE SEQUENCE</scope>
    <source>
        <strain evidence="2">ERTm2</strain>
    </source>
</reference>
<proteinExistence type="predicted"/>
<organism evidence="2">
    <name type="scientific">Nematocida ausubeli (strain ATCC PRA-371 / ERTm2)</name>
    <name type="common">Nematode killer fungus</name>
    <dbReference type="NCBI Taxonomy" id="1913371"/>
    <lineage>
        <taxon>Eukaryota</taxon>
        <taxon>Fungi</taxon>
        <taxon>Fungi incertae sedis</taxon>
        <taxon>Microsporidia</taxon>
        <taxon>Nematocida</taxon>
    </lineage>
</organism>
<protein>
    <submittedName>
        <fullName evidence="2">Uncharacterized protein</fullName>
    </submittedName>
</protein>
<evidence type="ECO:0000313" key="2">
    <source>
        <dbReference type="EMBL" id="EHY64631.1"/>
    </source>
</evidence>